<dbReference type="PANTHER" id="PTHR15959">
    <property type="entry name" value="SYNTAXIN-18"/>
    <property type="match status" value="1"/>
</dbReference>
<evidence type="ECO:0000256" key="2">
    <source>
        <dbReference type="ARBA" id="ARBA00009063"/>
    </source>
</evidence>
<keyword evidence="6" id="KW-1133">Transmembrane helix</keyword>
<name>A0A316UX51_9BASI</name>
<feature type="compositionally biased region" description="Low complexity" evidence="9">
    <location>
        <begin position="277"/>
        <end position="294"/>
    </location>
</feature>
<keyword evidence="3" id="KW-0813">Transport</keyword>
<dbReference type="EMBL" id="KZ819663">
    <property type="protein sequence ID" value="PWN29869.1"/>
    <property type="molecule type" value="Genomic_DNA"/>
</dbReference>
<keyword evidence="5" id="KW-0653">Protein transport</keyword>
<evidence type="ECO:0000313" key="10">
    <source>
        <dbReference type="EMBL" id="PWN29869.1"/>
    </source>
</evidence>
<feature type="compositionally biased region" description="Low complexity" evidence="9">
    <location>
        <begin position="13"/>
        <end position="27"/>
    </location>
</feature>
<keyword evidence="11" id="KW-1185">Reference proteome</keyword>
<evidence type="ECO:0000313" key="11">
    <source>
        <dbReference type="Proteomes" id="UP000245884"/>
    </source>
</evidence>
<dbReference type="GeneID" id="37029925"/>
<feature type="region of interest" description="Disordered" evidence="9">
    <location>
        <begin position="13"/>
        <end position="39"/>
    </location>
</feature>
<dbReference type="OrthoDB" id="342981at2759"/>
<protein>
    <recommendedName>
        <fullName evidence="12">t-SNARE coiled-coil homology domain-containing protein</fullName>
    </recommendedName>
</protein>
<dbReference type="GO" id="GO:0031201">
    <property type="term" value="C:SNARE complex"/>
    <property type="evidence" value="ECO:0007669"/>
    <property type="project" value="TreeGrafter"/>
</dbReference>
<comment type="similarity">
    <text evidence="2">Belongs to the syntaxin family.</text>
</comment>
<dbReference type="PANTHER" id="PTHR15959:SF0">
    <property type="entry name" value="SYNTAXIN-18"/>
    <property type="match status" value="1"/>
</dbReference>
<evidence type="ECO:0008006" key="12">
    <source>
        <dbReference type="Google" id="ProtNLM"/>
    </source>
</evidence>
<gene>
    <name evidence="10" type="ORF">BDZ90DRAFT_258770</name>
</gene>
<evidence type="ECO:0000256" key="4">
    <source>
        <dbReference type="ARBA" id="ARBA00022692"/>
    </source>
</evidence>
<dbReference type="RefSeq" id="XP_025364481.1">
    <property type="nucleotide sequence ID" value="XM_025508102.1"/>
</dbReference>
<evidence type="ECO:0000256" key="6">
    <source>
        <dbReference type="ARBA" id="ARBA00022989"/>
    </source>
</evidence>
<dbReference type="GO" id="GO:0005783">
    <property type="term" value="C:endoplasmic reticulum"/>
    <property type="evidence" value="ECO:0007669"/>
    <property type="project" value="TreeGrafter"/>
</dbReference>
<dbReference type="GO" id="GO:0006890">
    <property type="term" value="P:retrograde vesicle-mediated transport, Golgi to endoplasmic reticulum"/>
    <property type="evidence" value="ECO:0007669"/>
    <property type="project" value="TreeGrafter"/>
</dbReference>
<comment type="subcellular location">
    <subcellularLocation>
        <location evidence="1">Membrane</location>
        <topology evidence="1">Single-pass type IV membrane protein</topology>
    </subcellularLocation>
</comment>
<reference evidence="10 11" key="1">
    <citation type="journal article" date="2018" name="Mol. Biol. Evol.">
        <title>Broad Genomic Sampling Reveals a Smut Pathogenic Ancestry of the Fungal Clade Ustilaginomycotina.</title>
        <authorList>
            <person name="Kijpornyongpan T."/>
            <person name="Mondo S.J."/>
            <person name="Barry K."/>
            <person name="Sandor L."/>
            <person name="Lee J."/>
            <person name="Lipzen A."/>
            <person name="Pangilinan J."/>
            <person name="LaButti K."/>
            <person name="Hainaut M."/>
            <person name="Henrissat B."/>
            <person name="Grigoriev I.V."/>
            <person name="Spatafora J.W."/>
            <person name="Aime M.C."/>
        </authorList>
    </citation>
    <scope>NUCLEOTIDE SEQUENCE [LARGE SCALE GENOMIC DNA]</scope>
    <source>
        <strain evidence="10 11">MCA 5214</strain>
    </source>
</reference>
<evidence type="ECO:0000256" key="9">
    <source>
        <dbReference type="SAM" id="MobiDB-lite"/>
    </source>
</evidence>
<evidence type="ECO:0000256" key="3">
    <source>
        <dbReference type="ARBA" id="ARBA00022448"/>
    </source>
</evidence>
<evidence type="ECO:0000256" key="1">
    <source>
        <dbReference type="ARBA" id="ARBA00004211"/>
    </source>
</evidence>
<proteinExistence type="inferred from homology"/>
<dbReference type="GO" id="GO:0015031">
    <property type="term" value="P:protein transport"/>
    <property type="evidence" value="ECO:0007669"/>
    <property type="project" value="UniProtKB-KW"/>
</dbReference>
<feature type="compositionally biased region" description="Low complexity" evidence="9">
    <location>
        <begin position="257"/>
        <end position="266"/>
    </location>
</feature>
<evidence type="ECO:0000256" key="8">
    <source>
        <dbReference type="ARBA" id="ARBA00023136"/>
    </source>
</evidence>
<dbReference type="STRING" id="1569628.A0A316UX51"/>
<feature type="region of interest" description="Disordered" evidence="9">
    <location>
        <begin position="218"/>
        <end position="294"/>
    </location>
</feature>
<organism evidence="10 11">
    <name type="scientific">Jaminaea rosea</name>
    <dbReference type="NCBI Taxonomy" id="1569628"/>
    <lineage>
        <taxon>Eukaryota</taxon>
        <taxon>Fungi</taxon>
        <taxon>Dikarya</taxon>
        <taxon>Basidiomycota</taxon>
        <taxon>Ustilaginomycotina</taxon>
        <taxon>Exobasidiomycetes</taxon>
        <taxon>Microstromatales</taxon>
        <taxon>Microstromatales incertae sedis</taxon>
        <taxon>Jaminaea</taxon>
    </lineage>
</organism>
<dbReference type="Proteomes" id="UP000245884">
    <property type="component" value="Unassembled WGS sequence"/>
</dbReference>
<evidence type="ECO:0000256" key="7">
    <source>
        <dbReference type="ARBA" id="ARBA00023054"/>
    </source>
</evidence>
<keyword evidence="4" id="KW-0812">Transmembrane</keyword>
<keyword evidence="7" id="KW-0175">Coiled coil</keyword>
<keyword evidence="8" id="KW-0472">Membrane</keyword>
<dbReference type="AlphaFoldDB" id="A0A316UX51"/>
<sequence length="399" mass="42417">MASTNLTPIFHSLAAGSSSSAPRAPRASPHRPPSTKPKALEAWHRRRQAEAQWDQEAGRLRAHIASLQLFVSNVRRAYLHSGPAPRVYGGDDNDGEAQQREIAGPSDVQSFDALSWLSEEQKDQVDLHLKLALERSVARLKEIIRAEEARQSSQPTPTTSSSAQGWARLLLAPSLSPTSLDSTEYSTQLAAHRQVITGRLGAELKRVGERVGLMQEARVRGREERSVGASARQRRKRDQEVGAKAAALEGTSKGMQGSTASFRATGAGAGAGPSGLPPDSGSSSSSGPDSELTPSQMQLFASESSALTRTLQSDLAAVESVASTLSTINELQSTLIHHLSVQGETIGHLAGEAGEQRAEVEAGNKQLLRASERGRSANRLLGALLVGSGLGVLFLHVMD</sequence>
<accession>A0A316UX51</accession>
<evidence type="ECO:0000256" key="5">
    <source>
        <dbReference type="ARBA" id="ARBA00022927"/>
    </source>
</evidence>